<proteinExistence type="predicted"/>
<keyword evidence="2" id="KW-1185">Reference proteome</keyword>
<gene>
    <name evidence="1" type="ORF">SAMN05421784_11419</name>
</gene>
<protein>
    <submittedName>
        <fullName evidence="1">Uncharacterized protein</fullName>
    </submittedName>
</protein>
<organism evidence="1 2">
    <name type="scientific">Xenorhabdus koppenhoeferi</name>
    <dbReference type="NCBI Taxonomy" id="351659"/>
    <lineage>
        <taxon>Bacteria</taxon>
        <taxon>Pseudomonadati</taxon>
        <taxon>Pseudomonadota</taxon>
        <taxon>Gammaproteobacteria</taxon>
        <taxon>Enterobacterales</taxon>
        <taxon>Morganellaceae</taxon>
        <taxon>Xenorhabdus</taxon>
    </lineage>
</organism>
<dbReference type="AlphaFoldDB" id="A0A1I7HGL0"/>
<evidence type="ECO:0000313" key="1">
    <source>
        <dbReference type="EMBL" id="SFU59679.1"/>
    </source>
</evidence>
<dbReference type="STRING" id="351659.SAMN05421784_11419"/>
<dbReference type="Proteomes" id="UP000242496">
    <property type="component" value="Unassembled WGS sequence"/>
</dbReference>
<name>A0A1I7HGL0_9GAMM</name>
<reference evidence="2" key="1">
    <citation type="submission" date="2016-10" db="EMBL/GenBank/DDBJ databases">
        <authorList>
            <person name="Varghese N."/>
            <person name="Submissions S."/>
        </authorList>
    </citation>
    <scope>NUCLEOTIDE SEQUENCE [LARGE SCALE GENOMIC DNA]</scope>
    <source>
        <strain evidence="2">DSM 18168</strain>
    </source>
</reference>
<dbReference type="EMBL" id="FPBJ01000014">
    <property type="protein sequence ID" value="SFU59679.1"/>
    <property type="molecule type" value="Genomic_DNA"/>
</dbReference>
<evidence type="ECO:0000313" key="2">
    <source>
        <dbReference type="Proteomes" id="UP000242496"/>
    </source>
</evidence>
<sequence length="529" mass="58609">MSNSVSISLEQNPNVIIGQQLIFTVTLNSDRQISEDTTITIANSIGVSLISSSLIDITAGLFTLTVYISSSLNSGDNISFDLVISNDTDFHYPTINCTAKTLDPNSLTIYFDKNYLDVPIGPNSPPGENDGKSQTKVMARIKDNQGIFLPKVSVFIYTGNSSDIEKLDFYKYDNSTKIELYKSDNMKGIFLNSDESGRIIFYVYAQEKNLLTTNFYSSIFGVAEGIDANKSLNVVPTRPDDPHDLLDPPSIEGFKDEGQLTTHGAQSFLVKIPQYKNSEPGDDISFFINNQPTIYDYPLQDTSKLGNYFISLPYEMFENETGVSCQFTYRVTSQSSWVLFSRPLTLTYTGKPWPEPTYYDKCVVYSSFGTDNSSNIIDDFGNTDCVDIKDNNVVTCKTISNYKNNNGNGLTVEITGTNDITDITKPPLGANIRLVITVNAKHRNFTKNIDTHMPTKPGPDGTTAVATIGIPYDLLTGCSMYKNCHTGLLQFDYYVLDNITSPHATSWKGRITTALTGSLIDCSEVYNDN</sequence>
<dbReference type="RefSeq" id="WP_092550432.1">
    <property type="nucleotide sequence ID" value="NZ_CAWRBG010000030.1"/>
</dbReference>
<accession>A0A1I7HGL0</accession>
<dbReference type="OrthoDB" id="6460809at2"/>